<keyword evidence="3" id="KW-1133">Transmembrane helix</keyword>
<dbReference type="OrthoDB" id="9814383at2"/>
<dbReference type="Pfam" id="PF01433">
    <property type="entry name" value="Peptidase_M1"/>
    <property type="match status" value="1"/>
</dbReference>
<keyword evidence="6" id="KW-1185">Reference proteome</keyword>
<reference evidence="5 6" key="1">
    <citation type="submission" date="2017-04" db="EMBL/GenBank/DDBJ databases">
        <authorList>
            <person name="Afonso C.L."/>
            <person name="Miller P.J."/>
            <person name="Scott M.A."/>
            <person name="Spackman E."/>
            <person name="Goraichik I."/>
            <person name="Dimitrov K.M."/>
            <person name="Suarez D.L."/>
            <person name="Swayne D.E."/>
        </authorList>
    </citation>
    <scope>NUCLEOTIDE SEQUENCE [LARGE SCALE GENOMIC DNA]</scope>
    <source>
        <strain evidence="5 6">ToBE</strain>
    </source>
</reference>
<feature type="domain" description="Peptidase M1 membrane alanine aminopeptidase" evidence="4">
    <location>
        <begin position="333"/>
        <end position="504"/>
    </location>
</feature>
<feature type="active site" description="Proton acceptor" evidence="1">
    <location>
        <position position="390"/>
    </location>
</feature>
<dbReference type="InterPro" id="IPR014782">
    <property type="entry name" value="Peptidase_M1_dom"/>
</dbReference>
<feature type="transmembrane region" description="Helical" evidence="3">
    <location>
        <begin position="7"/>
        <end position="24"/>
    </location>
</feature>
<feature type="active site" description="Proton donor" evidence="1">
    <location>
        <position position="473"/>
    </location>
</feature>
<dbReference type="AlphaFoldDB" id="A0A1W1VL68"/>
<evidence type="ECO:0000256" key="3">
    <source>
        <dbReference type="SAM" id="Phobius"/>
    </source>
</evidence>
<dbReference type="STRING" id="698762.SAMN00808754_0916"/>
<dbReference type="Gene3D" id="1.10.390.10">
    <property type="entry name" value="Neutral Protease Domain 2"/>
    <property type="match status" value="1"/>
</dbReference>
<feature type="binding site" evidence="2">
    <location>
        <position position="389"/>
    </location>
    <ligand>
        <name>Zn(2+)</name>
        <dbReference type="ChEBI" id="CHEBI:29105"/>
        <note>catalytic</note>
    </ligand>
</feature>
<feature type="binding site" evidence="2">
    <location>
        <position position="393"/>
    </location>
    <ligand>
        <name>Zn(2+)</name>
        <dbReference type="ChEBI" id="CHEBI:29105"/>
        <note>catalytic</note>
    </ligand>
</feature>
<keyword evidence="3" id="KW-0812">Transmembrane</keyword>
<evidence type="ECO:0000313" key="5">
    <source>
        <dbReference type="EMBL" id="SMB93801.1"/>
    </source>
</evidence>
<evidence type="ECO:0000256" key="1">
    <source>
        <dbReference type="PIRSR" id="PIRSR634015-1"/>
    </source>
</evidence>
<proteinExistence type="predicted"/>
<comment type="cofactor">
    <cofactor evidence="2">
        <name>Zn(2+)</name>
        <dbReference type="ChEBI" id="CHEBI:29105"/>
    </cofactor>
    <text evidence="2">Binds 1 zinc ion per subunit.</text>
</comment>
<dbReference type="InterPro" id="IPR027268">
    <property type="entry name" value="Peptidase_M4/M1_CTD_sf"/>
</dbReference>
<keyword evidence="3" id="KW-0472">Membrane</keyword>
<dbReference type="InterPro" id="IPR034015">
    <property type="entry name" value="M1_LTA4H"/>
</dbReference>
<keyword evidence="2" id="KW-0479">Metal-binding</keyword>
<evidence type="ECO:0000256" key="2">
    <source>
        <dbReference type="PIRSR" id="PIRSR634015-3"/>
    </source>
</evidence>
<protein>
    <submittedName>
        <fullName evidence="5">Peptidase family M1</fullName>
    </submittedName>
</protein>
<accession>A0A1W1VL68</accession>
<evidence type="ECO:0000313" key="6">
    <source>
        <dbReference type="Proteomes" id="UP000192569"/>
    </source>
</evidence>
<organism evidence="5 6">
    <name type="scientific">Thermanaeromonas toyohensis ToBE</name>
    <dbReference type="NCBI Taxonomy" id="698762"/>
    <lineage>
        <taxon>Bacteria</taxon>
        <taxon>Bacillati</taxon>
        <taxon>Bacillota</taxon>
        <taxon>Clostridia</taxon>
        <taxon>Neomoorellales</taxon>
        <taxon>Neomoorellaceae</taxon>
        <taxon>Thermanaeromonas</taxon>
    </lineage>
</organism>
<dbReference type="SUPFAM" id="SSF55486">
    <property type="entry name" value="Metalloproteases ('zincins'), catalytic domain"/>
    <property type="match status" value="1"/>
</dbReference>
<dbReference type="GO" id="GO:0008237">
    <property type="term" value="F:metallopeptidase activity"/>
    <property type="evidence" value="ECO:0007669"/>
    <property type="project" value="InterPro"/>
</dbReference>
<dbReference type="GO" id="GO:0008270">
    <property type="term" value="F:zinc ion binding"/>
    <property type="evidence" value="ECO:0007669"/>
    <property type="project" value="InterPro"/>
</dbReference>
<gene>
    <name evidence="5" type="ORF">SAMN00808754_0916</name>
</gene>
<dbReference type="Proteomes" id="UP000192569">
    <property type="component" value="Chromosome I"/>
</dbReference>
<evidence type="ECO:0000259" key="4">
    <source>
        <dbReference type="Pfam" id="PF01433"/>
    </source>
</evidence>
<dbReference type="EMBL" id="LT838272">
    <property type="protein sequence ID" value="SMB93801.1"/>
    <property type="molecule type" value="Genomic_DNA"/>
</dbReference>
<dbReference type="PANTHER" id="PTHR45726">
    <property type="entry name" value="LEUKOTRIENE A-4 HYDROLASE"/>
    <property type="match status" value="1"/>
</dbReference>
<feature type="binding site" evidence="2">
    <location>
        <position position="412"/>
    </location>
    <ligand>
        <name>Zn(2+)</name>
        <dbReference type="ChEBI" id="CHEBI:29105"/>
        <note>catalytic</note>
    </ligand>
</feature>
<keyword evidence="2" id="KW-0862">Zinc</keyword>
<dbReference type="PANTHER" id="PTHR45726:SF3">
    <property type="entry name" value="LEUKOTRIENE A-4 HYDROLASE"/>
    <property type="match status" value="1"/>
</dbReference>
<sequence>MRQKRWFFLVFLVPVVFSFYWLVFRPWSVPIGSPPEVLYDQVVLDPPPIKWGGKIWVPVNEFGLVAQGPSGYLPLSQVMPALGRSPSGGHGEGIRLPLWGSGSKKDSHYRYYPVYQIKARLEPEKRIIVGHLVLAYQNPYFYPLYDLLFNLPSNGWPGSENTLTIQRIVLNNKPASFIVKKSRLEVFLHRPLASGETLKVEISFTTYLPQRPARLGVWEDTFMVSGWYPILSPREKGAWRGMAEGIAWGDPYFADSAYYNVELELPPSLMVRASGRTTGGEQRGERVLWTFMSEKPIREFAFVLAPGWKQAYAQIDQTLITLAFRNQLPTSTLDIAMGAFAFFKEYWGPYPYSYLNLVEVPLEGLSGMEYPGLVFLSTRKGYTPPVIVHEVAHQWWYNLVGNDTISSSWIDEGLAEYSTLLYYRVHDPVLYRQLKEDIIAEAGETLNLEELSEALNRELKSFTSEKDYRQVTYRQGTVYWLKMEEKMGVKTLQEALRYIQEYYRFERIEAPWLEGILNFYIQHKGK</sequence>
<name>A0A1W1VL68_9FIRM</name>